<feature type="compositionally biased region" description="Basic and acidic residues" evidence="2">
    <location>
        <begin position="454"/>
        <end position="468"/>
    </location>
</feature>
<dbReference type="EMBL" id="LSSK01000028">
    <property type="protein sequence ID" value="OMH85934.1"/>
    <property type="molecule type" value="Genomic_DNA"/>
</dbReference>
<reference evidence="4" key="1">
    <citation type="submission" date="2017-01" db="EMBL/GenBank/DDBJ databases">
        <authorList>
            <person name="Wang Y."/>
            <person name="White M."/>
            <person name="Kvist S."/>
            <person name="Moncalvo J.-M."/>
        </authorList>
    </citation>
    <scope>NUCLEOTIDE SEQUENCE [LARGE SCALE GENOMIC DNA]</scope>
    <source>
        <strain evidence="4">COL-18-3</strain>
    </source>
</reference>
<feature type="compositionally biased region" description="Low complexity" evidence="2">
    <location>
        <begin position="262"/>
        <end position="283"/>
    </location>
</feature>
<dbReference type="InterPro" id="IPR027482">
    <property type="entry name" value="Sec1-like_dom2"/>
</dbReference>
<feature type="region of interest" description="Disordered" evidence="2">
    <location>
        <begin position="232"/>
        <end position="293"/>
    </location>
</feature>
<feature type="region of interest" description="Disordered" evidence="2">
    <location>
        <begin position="589"/>
        <end position="609"/>
    </location>
</feature>
<dbReference type="InterPro" id="IPR001619">
    <property type="entry name" value="Sec1-like"/>
</dbReference>
<evidence type="ECO:0008006" key="5">
    <source>
        <dbReference type="Google" id="ProtNLM"/>
    </source>
</evidence>
<organism evidence="3 4">
    <name type="scientific">Zancudomyces culisetae</name>
    <name type="common">Gut fungus</name>
    <name type="synonym">Smittium culisetae</name>
    <dbReference type="NCBI Taxonomy" id="1213189"/>
    <lineage>
        <taxon>Eukaryota</taxon>
        <taxon>Fungi</taxon>
        <taxon>Fungi incertae sedis</taxon>
        <taxon>Zoopagomycota</taxon>
        <taxon>Kickxellomycotina</taxon>
        <taxon>Harpellomycetes</taxon>
        <taxon>Harpellales</taxon>
        <taxon>Legeriomycetaceae</taxon>
        <taxon>Zancudomyces</taxon>
    </lineage>
</organism>
<feature type="region of interest" description="Disordered" evidence="2">
    <location>
        <begin position="412"/>
        <end position="475"/>
    </location>
</feature>
<accession>A0A1R1PY94</accession>
<dbReference type="OrthoDB" id="2228at2759"/>
<dbReference type="Proteomes" id="UP000188320">
    <property type="component" value="Unassembled WGS sequence"/>
</dbReference>
<dbReference type="Gene3D" id="3.40.50.1910">
    <property type="match status" value="1"/>
</dbReference>
<proteinExistence type="inferred from homology"/>
<comment type="caution">
    <text evidence="3">The sequence shown here is derived from an EMBL/GenBank/DDBJ whole genome shotgun (WGS) entry which is preliminary data.</text>
</comment>
<feature type="compositionally biased region" description="Basic and acidic residues" evidence="2">
    <location>
        <begin position="412"/>
        <end position="422"/>
    </location>
</feature>
<protein>
    <recommendedName>
        <fullName evidence="5">Protein transport protein sec1</fullName>
    </recommendedName>
</protein>
<dbReference type="SUPFAM" id="SSF56815">
    <property type="entry name" value="Sec1/munc18-like (SM) proteins"/>
    <property type="match status" value="1"/>
</dbReference>
<evidence type="ECO:0000313" key="4">
    <source>
        <dbReference type="Proteomes" id="UP000188320"/>
    </source>
</evidence>
<feature type="compositionally biased region" description="Polar residues" evidence="2">
    <location>
        <begin position="250"/>
        <end position="261"/>
    </location>
</feature>
<feature type="compositionally biased region" description="Polar residues" evidence="2">
    <location>
        <begin position="423"/>
        <end position="453"/>
    </location>
</feature>
<name>A0A1R1PY94_ZANCU</name>
<evidence type="ECO:0000256" key="2">
    <source>
        <dbReference type="SAM" id="MobiDB-lite"/>
    </source>
</evidence>
<sequence>MERCMHEIEKNKLKDVLSIEEAVVTGEAYSSTKRTNEIKAQLEAIGISDMLKTRLYLLGLEIRFLLLKNKENKGVKVEVEDDPLLVSPLTALFANEQILWKSLVYISGMTRLYSIREINVSFAREKLINLALKAASTNNSAEFGMGLHAYSGNDDRVQSSILNWINLVDITHTVNWFNCAEENQEKVYHKSIVRLVLETVSVGLLPYNLFPEYFTIKKVFKNNEILNTAKTNGARNYNRNRDNKINHNNESGGSVTHSGTYNSSAINSNSNINNTKNINSAPNVNGDGDTTGNSFSLLKNTEDFFNNINKRSPGLRKASREPLMLNKKFKIITQKTPTWQVNRSSVINTLNYDTSISDNGGFKDIPKVQDRVSSEKMYDNHTPKTTHRTFIPSTLRNTSVFKKKRFAKDEKFEESSDYKTKVDSSTTSAKNSENCDNNVNEDAPIKQSTTNPFEHSRNKSEKNNDKKYTSHNRRVSIASSPGVSLPPVLNANRPMIIVFVLGGITYSELKEAHNIAVAKNYRILLGSNEILTASKFFNHLSDLSESPANPNEKLSANLIPSYKAMGYGGFKDKSTAAGTSGGSSGGGLYGGAAKKTQNNNSPVSKINSKMGELLSSTSNSVSTAADDPLLSFISLHP</sequence>
<keyword evidence="4" id="KW-1185">Reference proteome</keyword>
<dbReference type="InterPro" id="IPR036045">
    <property type="entry name" value="Sec1-like_sf"/>
</dbReference>
<evidence type="ECO:0000313" key="3">
    <source>
        <dbReference type="EMBL" id="OMH85934.1"/>
    </source>
</evidence>
<evidence type="ECO:0000256" key="1">
    <source>
        <dbReference type="ARBA" id="ARBA00009884"/>
    </source>
</evidence>
<feature type="compositionally biased region" description="Polar residues" evidence="2">
    <location>
        <begin position="597"/>
        <end position="607"/>
    </location>
</feature>
<dbReference type="Pfam" id="PF00995">
    <property type="entry name" value="Sec1"/>
    <property type="match status" value="1"/>
</dbReference>
<dbReference type="AlphaFoldDB" id="A0A1R1PY94"/>
<dbReference type="GO" id="GO:0016192">
    <property type="term" value="P:vesicle-mediated transport"/>
    <property type="evidence" value="ECO:0007669"/>
    <property type="project" value="InterPro"/>
</dbReference>
<gene>
    <name evidence="3" type="ORF">AX774_g515</name>
</gene>
<comment type="similarity">
    <text evidence="1">Belongs to the STXBP/unc-18/SEC1 family.</text>
</comment>